<gene>
    <name evidence="5" type="ORF">GSTENG00015712001</name>
</gene>
<proteinExistence type="predicted"/>
<dbReference type="CDD" id="cd02995">
    <property type="entry name" value="PDI_a_PDI_a'_C"/>
    <property type="match status" value="1"/>
</dbReference>
<feature type="non-terminal residue" evidence="5">
    <location>
        <position position="1"/>
    </location>
</feature>
<dbReference type="CDD" id="cd02981">
    <property type="entry name" value="PDI_b_family"/>
    <property type="match status" value="1"/>
</dbReference>
<name>Q4SMK8_TETNG</name>
<dbReference type="KEGG" id="tng:GSTEN00015712G001"/>
<evidence type="ECO:0000256" key="3">
    <source>
        <dbReference type="SAM" id="Phobius"/>
    </source>
</evidence>
<reference evidence="5" key="2">
    <citation type="submission" date="2004-02" db="EMBL/GenBank/DDBJ databases">
        <authorList>
            <consortium name="Genoscope"/>
            <consortium name="Whitehead Institute Centre for Genome Research"/>
        </authorList>
    </citation>
    <scope>NUCLEOTIDE SEQUENCE</scope>
</reference>
<dbReference type="InterPro" id="IPR013766">
    <property type="entry name" value="Thioredoxin_domain"/>
</dbReference>
<feature type="coiled-coil region" evidence="1">
    <location>
        <begin position="797"/>
        <end position="866"/>
    </location>
</feature>
<dbReference type="PANTHER" id="PTHR46497:SF1">
    <property type="entry name" value="THIOREDOXIN DOMAIN-CONTAINING PROTEIN 11"/>
    <property type="match status" value="1"/>
</dbReference>
<keyword evidence="3" id="KW-0812">Transmembrane</keyword>
<dbReference type="Gene3D" id="3.40.30.10">
    <property type="entry name" value="Glutaredoxin"/>
    <property type="match status" value="2"/>
</dbReference>
<protein>
    <submittedName>
        <fullName evidence="5">(spotted green pufferfish) hypothetical protein</fullName>
    </submittedName>
</protein>
<keyword evidence="3" id="KW-0472">Membrane</keyword>
<feature type="transmembrane region" description="Helical" evidence="3">
    <location>
        <begin position="21"/>
        <end position="41"/>
    </location>
</feature>
<feature type="domain" description="Thioredoxin" evidence="4">
    <location>
        <begin position="53"/>
        <end position="175"/>
    </location>
</feature>
<sequence length="874" mass="97873">MLRRVRQSLRQLLLLMARRPALLGGTIVLGVLLVLAVKFTYSRAKDVVAPPPPPVRFFAPDAPVVDLYMGQVDQVERLRSVAEVSLVFFYAPWCAHSMAARQELQQVAKKLARQVQFVAVNCWWSQGRCRRQNHFFQFPTIHLFYRRFGPIEYKGPFVAPYMESFILRVITPLTYLPSRARLKDFLSNHEPRVVGFFQFNSSPQPPGYITYLLSALQALKRGFHGVALFGVVTNKQVAEVISLTDDESVYLSRRLNSSLIFPRRELNFTSESICNWVFEHHEDVLRWLQPPGTKSRLLERELTKGPALLLFLPYDPLGSASDLLQQVSGAGGNRPPEGRHQTSCGFLLSQVGDIAVRYHSCENDGSSPGGSGASGSSCCQSFPLPESGGGVCEVCLSTPGSSSCSSLPFVVQAPLGRCCLQGEDAPRCSDSRGNYSPFSRFRACCRRADPRRNRSEAKEVADRRRSAPAPRTSITGLRCQTNRTLRFYVLDVALNWPLAVRLGAAEGSRNASLTPQGAHGPFAAIVDLKDEVHYVLHRSPLSTLTESLGFTVFATLVEAFIRNFSAPYSLLQRHLVGEGDRRGGDGDGDSEPPEEHQPSPPAPPRPLITELTTTSFLPHVMDVQKVRRCLSRGHQSRAAPSQRVLFLLQDVLLFYYTQWCGFCSALNHVVIQLARLLQGNGAIAVARVNVARNDLPWEFMVDHVPSILLFPKYRKHFSVKYPDDLPINLPNLLRFVLQHSGSVDYAEKPLAASAEAGASGPDAIFRAEFLALQQEVQILRHAREHLSQQLAQLWRNNRRLKLDTRSLEAQNAKLQRERESLEEQHRQKSRQLVEAVRRLQELADTSENLLNENALLRVLLRALKDRAEAKGKVE</sequence>
<dbReference type="InterPro" id="IPR058777">
    <property type="entry name" value="TXNDC11_thioredoxin"/>
</dbReference>
<dbReference type="Pfam" id="PF26234">
    <property type="entry name" value="TXNDC11_2nd"/>
    <property type="match status" value="2"/>
</dbReference>
<evidence type="ECO:0000259" key="4">
    <source>
        <dbReference type="PROSITE" id="PS51352"/>
    </source>
</evidence>
<organism evidence="5">
    <name type="scientific">Tetraodon nigroviridis</name>
    <name type="common">Spotted green pufferfish</name>
    <name type="synonym">Chelonodon nigroviridis</name>
    <dbReference type="NCBI Taxonomy" id="99883"/>
    <lineage>
        <taxon>Eukaryota</taxon>
        <taxon>Metazoa</taxon>
        <taxon>Chordata</taxon>
        <taxon>Craniata</taxon>
        <taxon>Vertebrata</taxon>
        <taxon>Euteleostomi</taxon>
        <taxon>Actinopterygii</taxon>
        <taxon>Neopterygii</taxon>
        <taxon>Teleostei</taxon>
        <taxon>Neoteleostei</taxon>
        <taxon>Acanthomorphata</taxon>
        <taxon>Eupercaria</taxon>
        <taxon>Tetraodontiformes</taxon>
        <taxon>Tetradontoidea</taxon>
        <taxon>Tetraodontidae</taxon>
        <taxon>Tetraodon</taxon>
    </lineage>
</organism>
<reference evidence="5" key="1">
    <citation type="journal article" date="2004" name="Nature">
        <title>Genome duplication in the teleost fish Tetraodon nigroviridis reveals the early vertebrate proto-karyotype.</title>
        <authorList>
            <person name="Jaillon O."/>
            <person name="Aury J.-M."/>
            <person name="Brunet F."/>
            <person name="Petit J.-L."/>
            <person name="Stange-Thomann N."/>
            <person name="Mauceli E."/>
            <person name="Bouneau L."/>
            <person name="Fischer C."/>
            <person name="Ozouf-Costaz C."/>
            <person name="Bernot A."/>
            <person name="Nicaud S."/>
            <person name="Jaffe D."/>
            <person name="Fisher S."/>
            <person name="Lutfalla G."/>
            <person name="Dossat C."/>
            <person name="Segurens B."/>
            <person name="Dasilva C."/>
            <person name="Salanoubat M."/>
            <person name="Levy M."/>
            <person name="Boudet N."/>
            <person name="Castellano S."/>
            <person name="Anthouard V."/>
            <person name="Jubin C."/>
            <person name="Castelli V."/>
            <person name="Katinka M."/>
            <person name="Vacherie B."/>
            <person name="Biemont C."/>
            <person name="Skalli Z."/>
            <person name="Cattolico L."/>
            <person name="Poulain J."/>
            <person name="De Berardinis V."/>
            <person name="Cruaud C."/>
            <person name="Duprat S."/>
            <person name="Brottier P."/>
            <person name="Coutanceau J.-P."/>
            <person name="Gouzy J."/>
            <person name="Parra G."/>
            <person name="Lardier G."/>
            <person name="Chapple C."/>
            <person name="McKernan K.J."/>
            <person name="McEwan P."/>
            <person name="Bosak S."/>
            <person name="Kellis M."/>
            <person name="Volff J.-N."/>
            <person name="Guigo R."/>
            <person name="Zody M.C."/>
            <person name="Mesirov J."/>
            <person name="Lindblad-Toh K."/>
            <person name="Birren B."/>
            <person name="Nusbaum C."/>
            <person name="Kahn D."/>
            <person name="Robinson-Rechavi M."/>
            <person name="Laudet V."/>
            <person name="Schachter V."/>
            <person name="Quetier F."/>
            <person name="Saurin W."/>
            <person name="Scarpelli C."/>
            <person name="Wincker P."/>
            <person name="Lander E.S."/>
            <person name="Weissenbach J."/>
            <person name="Roest Crollius H."/>
        </authorList>
    </citation>
    <scope>NUCLEOTIDE SEQUENCE [LARGE SCALE GENOMIC DNA]</scope>
</reference>
<keyword evidence="3" id="KW-1133">Transmembrane helix</keyword>
<dbReference type="PROSITE" id="PS51352">
    <property type="entry name" value="THIOREDOXIN_2"/>
    <property type="match status" value="1"/>
</dbReference>
<dbReference type="SUPFAM" id="SSF52833">
    <property type="entry name" value="Thioredoxin-like"/>
    <property type="match status" value="2"/>
</dbReference>
<evidence type="ECO:0000256" key="1">
    <source>
        <dbReference type="SAM" id="Coils"/>
    </source>
</evidence>
<dbReference type="OrthoDB" id="1910803at2759"/>
<dbReference type="InterPro" id="IPR052792">
    <property type="entry name" value="Thioredoxin_dom-contain_11"/>
</dbReference>
<dbReference type="InterPro" id="IPR036249">
    <property type="entry name" value="Thioredoxin-like_sf"/>
</dbReference>
<dbReference type="PANTHER" id="PTHR46497">
    <property type="entry name" value="THIOREDOXIN DOMAIN-CONTAINING PROTEIN 11"/>
    <property type="match status" value="1"/>
</dbReference>
<dbReference type="EMBL" id="CAAE01014547">
    <property type="protein sequence ID" value="CAF98124.1"/>
    <property type="molecule type" value="Genomic_DNA"/>
</dbReference>
<dbReference type="AlphaFoldDB" id="Q4SMK8"/>
<dbReference type="Pfam" id="PF00085">
    <property type="entry name" value="Thioredoxin"/>
    <property type="match status" value="2"/>
</dbReference>
<evidence type="ECO:0000256" key="2">
    <source>
        <dbReference type="SAM" id="MobiDB-lite"/>
    </source>
</evidence>
<accession>Q4SMK8</accession>
<feature type="region of interest" description="Disordered" evidence="2">
    <location>
        <begin position="579"/>
        <end position="607"/>
    </location>
</feature>
<evidence type="ECO:0000313" key="5">
    <source>
        <dbReference type="EMBL" id="CAF98124.1"/>
    </source>
</evidence>
<keyword evidence="1" id="KW-0175">Coiled coil</keyword>
<comment type="caution">
    <text evidence="5">The sequence shown here is derived from an EMBL/GenBank/DDBJ whole genome shotgun (WGS) entry which is preliminary data.</text>
</comment>
<dbReference type="CDD" id="cd03006">
    <property type="entry name" value="PDI_a_EFP1_N"/>
    <property type="match status" value="1"/>
</dbReference>